<accession>A0ABS3WJC6</accession>
<evidence type="ECO:0000313" key="2">
    <source>
        <dbReference type="Proteomes" id="UP000670947"/>
    </source>
</evidence>
<proteinExistence type="predicted"/>
<dbReference type="Pfam" id="PF13030">
    <property type="entry name" value="DUF3891"/>
    <property type="match status" value="1"/>
</dbReference>
<keyword evidence="2" id="KW-1185">Reference proteome</keyword>
<name>A0ABS3WJC6_9BACL</name>
<protein>
    <submittedName>
        <fullName evidence="1">DUF3891 family protein</fullName>
    </submittedName>
</protein>
<evidence type="ECO:0000313" key="1">
    <source>
        <dbReference type="EMBL" id="MBO7748433.1"/>
    </source>
</evidence>
<sequence>MIIRETEQAYVMTHQHEHARLSGDIAKRFHAHLFLGEERREDALHAVYEHDRAWITMDDTPIWNDGSGAPYSFMDYPLRPKLLCYRDGIDETERGNAYAALLCSLHYANFEAIRTSDQPEMMAFRQHELERQARIRAALAPLDEATVQRHLRILRLCDGLSLYVCLNEPGADKAREHPWYRTGFDTPLVAGEQYVAHWASPLEIGVAPTLFAETFTASVRQKQVPKTLIAELGLHAAFERTSWTEQQATFLAEMN</sequence>
<dbReference type="EMBL" id="JAGGDJ010000057">
    <property type="protein sequence ID" value="MBO7748433.1"/>
    <property type="molecule type" value="Genomic_DNA"/>
</dbReference>
<reference evidence="1 2" key="1">
    <citation type="submission" date="2021-03" db="EMBL/GenBank/DDBJ databases">
        <title>Paenibacillus artemisicola MWE-103 whole genome sequence.</title>
        <authorList>
            <person name="Ham Y.J."/>
        </authorList>
    </citation>
    <scope>NUCLEOTIDE SEQUENCE [LARGE SCALE GENOMIC DNA]</scope>
    <source>
        <strain evidence="1 2">MWE-103</strain>
    </source>
</reference>
<gene>
    <name evidence="1" type="ORF">I8J29_30030</name>
</gene>
<dbReference type="Proteomes" id="UP000670947">
    <property type="component" value="Unassembled WGS sequence"/>
</dbReference>
<dbReference type="RefSeq" id="WP_208850992.1">
    <property type="nucleotide sequence ID" value="NZ_JAGGDJ010000057.1"/>
</dbReference>
<comment type="caution">
    <text evidence="1">The sequence shown here is derived from an EMBL/GenBank/DDBJ whole genome shotgun (WGS) entry which is preliminary data.</text>
</comment>
<dbReference type="InterPro" id="IPR024992">
    <property type="entry name" value="DUF3891"/>
</dbReference>
<organism evidence="1 2">
    <name type="scientific">Paenibacillus artemisiicola</name>
    <dbReference type="NCBI Taxonomy" id="1172618"/>
    <lineage>
        <taxon>Bacteria</taxon>
        <taxon>Bacillati</taxon>
        <taxon>Bacillota</taxon>
        <taxon>Bacilli</taxon>
        <taxon>Bacillales</taxon>
        <taxon>Paenibacillaceae</taxon>
        <taxon>Paenibacillus</taxon>
    </lineage>
</organism>